<organism evidence="1 2">
    <name type="scientific">Tanacetum coccineum</name>
    <dbReference type="NCBI Taxonomy" id="301880"/>
    <lineage>
        <taxon>Eukaryota</taxon>
        <taxon>Viridiplantae</taxon>
        <taxon>Streptophyta</taxon>
        <taxon>Embryophyta</taxon>
        <taxon>Tracheophyta</taxon>
        <taxon>Spermatophyta</taxon>
        <taxon>Magnoliopsida</taxon>
        <taxon>eudicotyledons</taxon>
        <taxon>Gunneridae</taxon>
        <taxon>Pentapetalae</taxon>
        <taxon>asterids</taxon>
        <taxon>campanulids</taxon>
        <taxon>Asterales</taxon>
        <taxon>Asteraceae</taxon>
        <taxon>Asteroideae</taxon>
        <taxon>Anthemideae</taxon>
        <taxon>Anthemidinae</taxon>
        <taxon>Tanacetum</taxon>
    </lineage>
</organism>
<dbReference type="Proteomes" id="UP001151760">
    <property type="component" value="Unassembled WGS sequence"/>
</dbReference>
<dbReference type="EMBL" id="BQNB010009784">
    <property type="protein sequence ID" value="GJS68367.1"/>
    <property type="molecule type" value="Genomic_DNA"/>
</dbReference>
<proteinExistence type="predicted"/>
<evidence type="ECO:0000313" key="1">
    <source>
        <dbReference type="EMBL" id="GJS68367.1"/>
    </source>
</evidence>
<evidence type="ECO:0000313" key="2">
    <source>
        <dbReference type="Proteomes" id="UP001151760"/>
    </source>
</evidence>
<comment type="caution">
    <text evidence="1">The sequence shown here is derived from an EMBL/GenBank/DDBJ whole genome shotgun (WGS) entry which is preliminary data.</text>
</comment>
<protein>
    <submittedName>
        <fullName evidence="1">Uncharacterized protein</fullName>
    </submittedName>
</protein>
<gene>
    <name evidence="1" type="ORF">Tco_0682932</name>
</gene>
<keyword evidence="2" id="KW-1185">Reference proteome</keyword>
<sequence>MDVNLDGNNLNPPTGHFGFWQNVVVVVFFRRPTAKGVGLRMVDSHTSNHPEDGFTPLETIRRLLVAIGRRSHLGFEREAFEPERMVHHQDPQSNVMYTSIFLLLQIFFGKSKELNEFLSFYPILSKYDVILPKSTETIFDASLGYVGFVRVFDDPILFLAGLKPSWEFDQQRPAIIMGEKEMAFRNFIYTGDDDDLDFLPKEPTP</sequence>
<reference evidence="1" key="2">
    <citation type="submission" date="2022-01" db="EMBL/GenBank/DDBJ databases">
        <authorList>
            <person name="Yamashiro T."/>
            <person name="Shiraishi A."/>
            <person name="Satake H."/>
            <person name="Nakayama K."/>
        </authorList>
    </citation>
    <scope>NUCLEOTIDE SEQUENCE</scope>
</reference>
<accession>A0ABQ4XUA5</accession>
<reference evidence="1" key="1">
    <citation type="journal article" date="2022" name="Int. J. Mol. Sci.">
        <title>Draft Genome of Tanacetum Coccineum: Genomic Comparison of Closely Related Tanacetum-Family Plants.</title>
        <authorList>
            <person name="Yamashiro T."/>
            <person name="Shiraishi A."/>
            <person name="Nakayama K."/>
            <person name="Satake H."/>
        </authorList>
    </citation>
    <scope>NUCLEOTIDE SEQUENCE</scope>
</reference>
<name>A0ABQ4XUA5_9ASTR</name>